<reference evidence="3" key="1">
    <citation type="journal article" date="2013" name="Science">
        <title>The Amborella genome and the evolution of flowering plants.</title>
        <authorList>
            <consortium name="Amborella Genome Project"/>
        </authorList>
    </citation>
    <scope>NUCLEOTIDE SEQUENCE [LARGE SCALE GENOMIC DNA]</scope>
</reference>
<proteinExistence type="predicted"/>
<dbReference type="SUPFAM" id="SSF51126">
    <property type="entry name" value="Pectin lyase-like"/>
    <property type="match status" value="1"/>
</dbReference>
<dbReference type="STRING" id="13333.W1PTQ3"/>
<evidence type="ECO:0000313" key="3">
    <source>
        <dbReference type="Proteomes" id="UP000017836"/>
    </source>
</evidence>
<dbReference type="GO" id="GO:0045490">
    <property type="term" value="P:pectin catabolic process"/>
    <property type="evidence" value="ECO:0007669"/>
    <property type="project" value="UniProtKB-UniPathway"/>
</dbReference>
<name>W1PTQ3_AMBTC</name>
<dbReference type="Gramene" id="ERN11194">
    <property type="protein sequence ID" value="ERN11194"/>
    <property type="gene ID" value="AMTR_s00024p00210520"/>
</dbReference>
<evidence type="ECO:0000313" key="2">
    <source>
        <dbReference type="EMBL" id="ERN11194.1"/>
    </source>
</evidence>
<protein>
    <submittedName>
        <fullName evidence="2">Uncharacterized protein</fullName>
    </submittedName>
</protein>
<accession>W1PTQ3</accession>
<organism evidence="2 3">
    <name type="scientific">Amborella trichopoda</name>
    <dbReference type="NCBI Taxonomy" id="13333"/>
    <lineage>
        <taxon>Eukaryota</taxon>
        <taxon>Viridiplantae</taxon>
        <taxon>Streptophyta</taxon>
        <taxon>Embryophyta</taxon>
        <taxon>Tracheophyta</taxon>
        <taxon>Spermatophyta</taxon>
        <taxon>Magnoliopsida</taxon>
        <taxon>Amborellales</taxon>
        <taxon>Amborellaceae</taxon>
        <taxon>Amborella</taxon>
    </lineage>
</organism>
<feature type="chain" id="PRO_5011110804" evidence="1">
    <location>
        <begin position="21"/>
        <end position="86"/>
    </location>
</feature>
<keyword evidence="1" id="KW-0732">Signal</keyword>
<dbReference type="InterPro" id="IPR011050">
    <property type="entry name" value="Pectin_lyase_fold/virulence"/>
</dbReference>
<feature type="signal peptide" evidence="1">
    <location>
        <begin position="1"/>
        <end position="20"/>
    </location>
</feature>
<dbReference type="EMBL" id="KI392710">
    <property type="protein sequence ID" value="ERN11194.1"/>
    <property type="molecule type" value="Genomic_DNA"/>
</dbReference>
<dbReference type="Proteomes" id="UP000017836">
    <property type="component" value="Unassembled WGS sequence"/>
</dbReference>
<evidence type="ECO:0000256" key="1">
    <source>
        <dbReference type="SAM" id="SignalP"/>
    </source>
</evidence>
<dbReference type="AlphaFoldDB" id="W1PTQ3"/>
<dbReference type="InterPro" id="IPR012334">
    <property type="entry name" value="Pectin_lyas_fold"/>
</dbReference>
<keyword evidence="3" id="KW-1185">Reference proteome</keyword>
<sequence>MGSATFIFFFALLALPLATLELLSSLDKELQRAELNPMTITVGHDGSTDFNNITDAIASIPPNNTSRVVVEIRPGFYRFVLSLSGV</sequence>
<dbReference type="UniPathway" id="UPA00545">
    <property type="reaction ID" value="UER00823"/>
</dbReference>
<dbReference type="HOGENOM" id="CLU_2500919_0_0_1"/>
<gene>
    <name evidence="2" type="ORF">AMTR_s00024p00210520</name>
</gene>
<dbReference type="Gene3D" id="2.160.20.10">
    <property type="entry name" value="Single-stranded right-handed beta-helix, Pectin lyase-like"/>
    <property type="match status" value="1"/>
</dbReference>